<proteinExistence type="predicted"/>
<reference evidence="1" key="1">
    <citation type="thesis" date="2020" institute="ProQuest LLC" country="789 East Eisenhower Parkway, Ann Arbor, MI, USA">
        <title>Comparative Genomics and Chromosome Evolution.</title>
        <authorList>
            <person name="Mudd A.B."/>
        </authorList>
    </citation>
    <scope>NUCLEOTIDE SEQUENCE</scope>
    <source>
        <strain evidence="1">237g6f4</strain>
        <tissue evidence="1">Blood</tissue>
    </source>
</reference>
<evidence type="ECO:0000313" key="1">
    <source>
        <dbReference type="EMBL" id="KAG8557055.1"/>
    </source>
</evidence>
<accession>A0AAV7ACJ2</accession>
<dbReference type="EMBL" id="WNYA01000009">
    <property type="protein sequence ID" value="KAG8557055.1"/>
    <property type="molecule type" value="Genomic_DNA"/>
</dbReference>
<comment type="caution">
    <text evidence="1">The sequence shown here is derived from an EMBL/GenBank/DDBJ whole genome shotgun (WGS) entry which is preliminary data.</text>
</comment>
<name>A0AAV7ACJ2_ENGPU</name>
<organism evidence="1 2">
    <name type="scientific">Engystomops pustulosus</name>
    <name type="common">Tungara frog</name>
    <name type="synonym">Physalaemus pustulosus</name>
    <dbReference type="NCBI Taxonomy" id="76066"/>
    <lineage>
        <taxon>Eukaryota</taxon>
        <taxon>Metazoa</taxon>
        <taxon>Chordata</taxon>
        <taxon>Craniata</taxon>
        <taxon>Vertebrata</taxon>
        <taxon>Euteleostomi</taxon>
        <taxon>Amphibia</taxon>
        <taxon>Batrachia</taxon>
        <taxon>Anura</taxon>
        <taxon>Neobatrachia</taxon>
        <taxon>Hyloidea</taxon>
        <taxon>Leptodactylidae</taxon>
        <taxon>Leiuperinae</taxon>
        <taxon>Engystomops</taxon>
    </lineage>
</organism>
<keyword evidence="2" id="KW-1185">Reference proteome</keyword>
<evidence type="ECO:0000313" key="2">
    <source>
        <dbReference type="Proteomes" id="UP000824782"/>
    </source>
</evidence>
<dbReference type="AlphaFoldDB" id="A0AAV7ACJ2"/>
<protein>
    <submittedName>
        <fullName evidence="1">Uncharacterized protein</fullName>
    </submittedName>
</protein>
<dbReference type="Proteomes" id="UP000824782">
    <property type="component" value="Unassembled WGS sequence"/>
</dbReference>
<gene>
    <name evidence="1" type="ORF">GDO81_018314</name>
</gene>
<sequence>MGSASSEVAALNYREKPKVLNSPVEQKPPCRASGASINIWLFETIESWLPARFLGKSIGVFFYYDMNT</sequence>